<dbReference type="InterPro" id="IPR009097">
    <property type="entry name" value="Cyclic_Pdiesterase"/>
</dbReference>
<keyword evidence="1" id="KW-0378">Hydrolase</keyword>
<dbReference type="EMBL" id="LT629758">
    <property type="protein sequence ID" value="SDT72163.1"/>
    <property type="molecule type" value="Genomic_DNA"/>
</dbReference>
<protein>
    <submittedName>
        <fullName evidence="2">2'-5' RNA ligase</fullName>
    </submittedName>
</protein>
<reference evidence="2 3" key="1">
    <citation type="submission" date="2016-10" db="EMBL/GenBank/DDBJ databases">
        <authorList>
            <person name="de Groot N.N."/>
        </authorList>
    </citation>
    <scope>NUCLEOTIDE SEQUENCE [LARGE SCALE GENOMIC DNA]</scope>
    <source>
        <strain evidence="2 3">DSM 43941</strain>
    </source>
</reference>
<evidence type="ECO:0000256" key="1">
    <source>
        <dbReference type="ARBA" id="ARBA00022801"/>
    </source>
</evidence>
<dbReference type="InterPro" id="IPR004175">
    <property type="entry name" value="RNA_CPDase"/>
</dbReference>
<dbReference type="Proteomes" id="UP000198688">
    <property type="component" value="Chromosome I"/>
</dbReference>
<organism evidence="2 3">
    <name type="scientific">Actinoplanes derwentensis</name>
    <dbReference type="NCBI Taxonomy" id="113562"/>
    <lineage>
        <taxon>Bacteria</taxon>
        <taxon>Bacillati</taxon>
        <taxon>Actinomycetota</taxon>
        <taxon>Actinomycetes</taxon>
        <taxon>Micromonosporales</taxon>
        <taxon>Micromonosporaceae</taxon>
        <taxon>Actinoplanes</taxon>
    </lineage>
</organism>
<dbReference type="RefSeq" id="WP_269461114.1">
    <property type="nucleotide sequence ID" value="NZ_LT629758.1"/>
</dbReference>
<dbReference type="Pfam" id="PF13563">
    <property type="entry name" value="2_5_RNA_ligase2"/>
    <property type="match status" value="1"/>
</dbReference>
<keyword evidence="3" id="KW-1185">Reference proteome</keyword>
<evidence type="ECO:0000313" key="2">
    <source>
        <dbReference type="EMBL" id="SDT72163.1"/>
    </source>
</evidence>
<gene>
    <name evidence="2" type="ORF">SAMN04489716_6345</name>
</gene>
<evidence type="ECO:0000313" key="3">
    <source>
        <dbReference type="Proteomes" id="UP000198688"/>
    </source>
</evidence>
<dbReference type="SUPFAM" id="SSF55144">
    <property type="entry name" value="LigT-like"/>
    <property type="match status" value="1"/>
</dbReference>
<dbReference type="GO" id="GO:0016874">
    <property type="term" value="F:ligase activity"/>
    <property type="evidence" value="ECO:0007669"/>
    <property type="project" value="UniProtKB-KW"/>
</dbReference>
<dbReference type="GO" id="GO:0004113">
    <property type="term" value="F:2',3'-cyclic-nucleotide 3'-phosphodiesterase activity"/>
    <property type="evidence" value="ECO:0007669"/>
    <property type="project" value="InterPro"/>
</dbReference>
<dbReference type="PANTHER" id="PTHR35561">
    <property type="entry name" value="RNA 2',3'-CYCLIC PHOSPHODIESTERASE"/>
    <property type="match status" value="1"/>
</dbReference>
<sequence length="157" mass="17384">MTRLFVAVFPSEEAREHLRHRLRPVPARRSEKWHVTLVFLGDVPDDAAVVRALSETPPPAPFSLRLSGGGRFGPVVWAGLEGDVPALHTCQAAVRSSLATVGFPSDPRPFRPHLTVSYRFDRRLAAALTGYTGPPWTIEEFSLVSSVDGEYHRLWTG</sequence>
<dbReference type="Gene3D" id="3.90.1140.10">
    <property type="entry name" value="Cyclic phosphodiesterase"/>
    <property type="match status" value="1"/>
</dbReference>
<accession>A0A1H2CNU6</accession>
<dbReference type="AlphaFoldDB" id="A0A1H2CNU6"/>
<dbReference type="PANTHER" id="PTHR35561:SF1">
    <property type="entry name" value="RNA 2',3'-CYCLIC PHOSPHODIESTERASE"/>
    <property type="match status" value="1"/>
</dbReference>
<keyword evidence="2" id="KW-0436">Ligase</keyword>
<dbReference type="NCBIfam" id="TIGR02258">
    <property type="entry name" value="2_5_ligase"/>
    <property type="match status" value="1"/>
</dbReference>
<name>A0A1H2CNU6_9ACTN</name>
<dbReference type="STRING" id="113562.SAMN04489716_6345"/>
<proteinExistence type="predicted"/>
<dbReference type="GO" id="GO:0008664">
    <property type="term" value="F:RNA 2',3'-cyclic 3'-phosphodiesterase activity"/>
    <property type="evidence" value="ECO:0007669"/>
    <property type="project" value="InterPro"/>
</dbReference>